<dbReference type="PROSITE" id="PS00409">
    <property type="entry name" value="PROKAR_NTER_METHYL"/>
    <property type="match status" value="1"/>
</dbReference>
<dbReference type="InterPro" id="IPR010055">
    <property type="entry name" value="T2SS_protein-GspJ"/>
</dbReference>
<keyword evidence="8 10" id="KW-1133">Transmembrane helix</keyword>
<reference evidence="11 12" key="1">
    <citation type="submission" date="2023-09" db="EMBL/GenBank/DDBJ databases">
        <authorList>
            <person name="Rey-Velasco X."/>
        </authorList>
    </citation>
    <scope>NUCLEOTIDE SEQUENCE [LARGE SCALE GENOMIC DNA]</scope>
    <source>
        <strain evidence="11 12">W311</strain>
    </source>
</reference>
<dbReference type="Pfam" id="PF11612">
    <property type="entry name" value="T2SSJ"/>
    <property type="match status" value="1"/>
</dbReference>
<dbReference type="Pfam" id="PF07963">
    <property type="entry name" value="N_methyl"/>
    <property type="match status" value="1"/>
</dbReference>
<proteinExistence type="inferred from homology"/>
<evidence type="ECO:0000256" key="9">
    <source>
        <dbReference type="ARBA" id="ARBA00023136"/>
    </source>
</evidence>
<dbReference type="RefSeq" id="WP_313917689.1">
    <property type="nucleotide sequence ID" value="NZ_CP135076.1"/>
</dbReference>
<keyword evidence="9 10" id="KW-0472">Membrane</keyword>
<evidence type="ECO:0000256" key="5">
    <source>
        <dbReference type="ARBA" id="ARBA00022481"/>
    </source>
</evidence>
<keyword evidence="5" id="KW-0488">Methylation</keyword>
<dbReference type="InterPro" id="IPR051621">
    <property type="entry name" value="T2SS_protein_J"/>
</dbReference>
<dbReference type="InterPro" id="IPR012902">
    <property type="entry name" value="N_methyl_site"/>
</dbReference>
<dbReference type="InterPro" id="IPR045584">
    <property type="entry name" value="Pilin-like"/>
</dbReference>
<organism evidence="11 12">
    <name type="scientific">Stakelama saccharophila</name>
    <dbReference type="NCBI Taxonomy" id="3075605"/>
    <lineage>
        <taxon>Bacteria</taxon>
        <taxon>Pseudomonadati</taxon>
        <taxon>Pseudomonadota</taxon>
        <taxon>Alphaproteobacteria</taxon>
        <taxon>Sphingomonadales</taxon>
        <taxon>Sphingomonadaceae</taxon>
        <taxon>Stakelama</taxon>
    </lineage>
</organism>
<evidence type="ECO:0000256" key="2">
    <source>
        <dbReference type="ARBA" id="ARBA00011084"/>
    </source>
</evidence>
<dbReference type="PANTHER" id="PTHR39583:SF2">
    <property type="entry name" value="TYPE II SECRETION SYSTEM PROTEIN J"/>
    <property type="match status" value="1"/>
</dbReference>
<dbReference type="Proteomes" id="UP001302249">
    <property type="component" value="Chromosome"/>
</dbReference>
<evidence type="ECO:0000256" key="1">
    <source>
        <dbReference type="ARBA" id="ARBA00004377"/>
    </source>
</evidence>
<keyword evidence="4" id="KW-1003">Cell membrane</keyword>
<evidence type="ECO:0000313" key="12">
    <source>
        <dbReference type="Proteomes" id="UP001302249"/>
    </source>
</evidence>
<accession>A0ABZ0BC69</accession>
<feature type="transmembrane region" description="Helical" evidence="10">
    <location>
        <begin position="12"/>
        <end position="32"/>
    </location>
</feature>
<dbReference type="SUPFAM" id="SSF54523">
    <property type="entry name" value="Pili subunits"/>
    <property type="match status" value="1"/>
</dbReference>
<evidence type="ECO:0000256" key="3">
    <source>
        <dbReference type="ARBA" id="ARBA00021539"/>
    </source>
</evidence>
<name>A0ABZ0BC69_9SPHN</name>
<keyword evidence="7 10" id="KW-0812">Transmembrane</keyword>
<sequence length="176" mass="19356">MIPHREQGFTLIEVMISLGLFALIAVAGLGLVDSVLNVQGKTEAHLDRLDAYRRAMFIIDSDFDQIARGGISGDTDSVQFVRAAPGFGGPPVPVRYDLRGGALTRIAGARPQLVLPGVRTGRWRYFYDGAWTDHWPPNAELKEVRPRAVAVEMQVARGTLRRVVSLPHRPAGEETE</sequence>
<dbReference type="NCBIfam" id="TIGR02532">
    <property type="entry name" value="IV_pilin_GFxxxE"/>
    <property type="match status" value="1"/>
</dbReference>
<dbReference type="EMBL" id="CP135076">
    <property type="protein sequence ID" value="WNO54797.1"/>
    <property type="molecule type" value="Genomic_DNA"/>
</dbReference>
<keyword evidence="6" id="KW-0997">Cell inner membrane</keyword>
<evidence type="ECO:0000256" key="6">
    <source>
        <dbReference type="ARBA" id="ARBA00022519"/>
    </source>
</evidence>
<evidence type="ECO:0000313" key="11">
    <source>
        <dbReference type="EMBL" id="WNO54797.1"/>
    </source>
</evidence>
<evidence type="ECO:0000256" key="4">
    <source>
        <dbReference type="ARBA" id="ARBA00022475"/>
    </source>
</evidence>
<dbReference type="PANTHER" id="PTHR39583">
    <property type="entry name" value="TYPE II SECRETION SYSTEM PROTEIN J-RELATED"/>
    <property type="match status" value="1"/>
</dbReference>
<comment type="similarity">
    <text evidence="2">Belongs to the GSP J family.</text>
</comment>
<protein>
    <recommendedName>
        <fullName evidence="3">Type II secretion system protein J</fullName>
    </recommendedName>
</protein>
<evidence type="ECO:0000256" key="8">
    <source>
        <dbReference type="ARBA" id="ARBA00022989"/>
    </source>
</evidence>
<gene>
    <name evidence="11" type="ORF">RPR59_06010</name>
</gene>
<evidence type="ECO:0000256" key="7">
    <source>
        <dbReference type="ARBA" id="ARBA00022692"/>
    </source>
</evidence>
<dbReference type="Gene3D" id="2.10.70.20">
    <property type="entry name" value="gspk-gspi-gspj complex like domains"/>
    <property type="match status" value="1"/>
</dbReference>
<keyword evidence="12" id="KW-1185">Reference proteome</keyword>
<evidence type="ECO:0000256" key="10">
    <source>
        <dbReference type="SAM" id="Phobius"/>
    </source>
</evidence>
<comment type="subcellular location">
    <subcellularLocation>
        <location evidence="1">Cell inner membrane</location>
        <topology evidence="1">Single-pass membrane protein</topology>
    </subcellularLocation>
</comment>